<evidence type="ECO:0000259" key="10">
    <source>
        <dbReference type="PROSITE" id="PS52044"/>
    </source>
</evidence>
<dbReference type="PROSITE" id="PS52044">
    <property type="entry name" value="VLRF1"/>
    <property type="match status" value="1"/>
</dbReference>
<keyword evidence="5" id="KW-0677">Repeat</keyword>
<dbReference type="PANTHER" id="PTHR16036:SF2">
    <property type="entry name" value="TRNA ENDONUCLEASE ANKZF1"/>
    <property type="match status" value="1"/>
</dbReference>
<dbReference type="GO" id="GO:0016787">
    <property type="term" value="F:hydrolase activity"/>
    <property type="evidence" value="ECO:0007669"/>
    <property type="project" value="UniProtKB-KW"/>
</dbReference>
<evidence type="ECO:0000256" key="9">
    <source>
        <dbReference type="ARBA" id="ARBA00023054"/>
    </source>
</evidence>
<keyword evidence="6" id="KW-0255">Endonuclease</keyword>
<evidence type="ECO:0000256" key="1">
    <source>
        <dbReference type="ARBA" id="ARBA00004496"/>
    </source>
</evidence>
<dbReference type="RefSeq" id="WP_151966673.1">
    <property type="nucleotide sequence ID" value="NZ_AP019860.1"/>
</dbReference>
<keyword evidence="9" id="KW-0175">Coiled coil</keyword>
<evidence type="ECO:0000256" key="4">
    <source>
        <dbReference type="ARBA" id="ARBA00022722"/>
    </source>
</evidence>
<keyword evidence="8" id="KW-0040">ANK repeat</keyword>
<gene>
    <name evidence="11" type="ORF">UABAM_00769</name>
</gene>
<dbReference type="InterPro" id="IPR047139">
    <property type="entry name" value="ANKZ1/VMS1"/>
</dbReference>
<dbReference type="InterPro" id="IPR041175">
    <property type="entry name" value="VLRF1/Vms1"/>
</dbReference>
<evidence type="ECO:0000256" key="2">
    <source>
        <dbReference type="ARBA" id="ARBA00009262"/>
    </source>
</evidence>
<dbReference type="EMBL" id="AP019860">
    <property type="protein sequence ID" value="BBM82426.1"/>
    <property type="molecule type" value="Genomic_DNA"/>
</dbReference>
<protein>
    <recommendedName>
        <fullName evidence="10">VLRF1 domain-containing protein</fullName>
    </recommendedName>
</protein>
<dbReference type="GO" id="GO:0005737">
    <property type="term" value="C:cytoplasm"/>
    <property type="evidence" value="ECO:0007669"/>
    <property type="project" value="UniProtKB-SubCell"/>
</dbReference>
<sequence length="218" mass="25653">MEGLDKQSFLWYEIDEYLHKAQQQGAVLDKEKKCFVKKNDEGEVVFNLIPPLIHKIQGEQNLEEYRSNLQIEEEISFAIVLVQAGAAALGIWWNDECTHHKVITAYMVRKKQGKSQLTHLNQKGKSRQGSRIRLNNTMRFFENINVKLEEWYDDLEACERLFFSCTPRLWGELFRSKIECPIDRDDARWCRVPMDIKVPNFKELQRVAFKITHGGILH</sequence>
<keyword evidence="7" id="KW-0378">Hydrolase</keyword>
<name>A0A5S9IJ62_UABAM</name>
<keyword evidence="12" id="KW-1185">Reference proteome</keyword>
<accession>A0A5S9IJ62</accession>
<evidence type="ECO:0000256" key="8">
    <source>
        <dbReference type="ARBA" id="ARBA00023043"/>
    </source>
</evidence>
<evidence type="ECO:0000313" key="11">
    <source>
        <dbReference type="EMBL" id="BBM82426.1"/>
    </source>
</evidence>
<dbReference type="OrthoDB" id="850705at2"/>
<reference evidence="11 12" key="1">
    <citation type="submission" date="2019-08" db="EMBL/GenBank/DDBJ databases">
        <title>Complete genome sequence of Candidatus Uab amorphum.</title>
        <authorList>
            <person name="Shiratori T."/>
            <person name="Suzuki S."/>
            <person name="Kakizawa Y."/>
            <person name="Ishida K."/>
        </authorList>
    </citation>
    <scope>NUCLEOTIDE SEQUENCE [LARGE SCALE GENOMIC DNA]</scope>
    <source>
        <strain evidence="11 12">SRT547</strain>
    </source>
</reference>
<keyword evidence="3" id="KW-0963">Cytoplasm</keyword>
<comment type="similarity">
    <text evidence="2">Belongs to the ANKZF1/VMS1 family.</text>
</comment>
<dbReference type="GO" id="GO:0004519">
    <property type="term" value="F:endonuclease activity"/>
    <property type="evidence" value="ECO:0007669"/>
    <property type="project" value="UniProtKB-KW"/>
</dbReference>
<dbReference type="GO" id="GO:0036503">
    <property type="term" value="P:ERAD pathway"/>
    <property type="evidence" value="ECO:0007669"/>
    <property type="project" value="TreeGrafter"/>
</dbReference>
<dbReference type="PANTHER" id="PTHR16036">
    <property type="entry name" value="ANKYRIN REPEAT AND ZINC FINGER DOMAIN-CONTAINING PROTEIN 1"/>
    <property type="match status" value="1"/>
</dbReference>
<comment type="subcellular location">
    <subcellularLocation>
        <location evidence="1">Cytoplasm</location>
    </subcellularLocation>
</comment>
<evidence type="ECO:0000256" key="5">
    <source>
        <dbReference type="ARBA" id="ARBA00022737"/>
    </source>
</evidence>
<keyword evidence="4" id="KW-0540">Nuclease</keyword>
<dbReference type="Proteomes" id="UP000326354">
    <property type="component" value="Chromosome"/>
</dbReference>
<evidence type="ECO:0000256" key="7">
    <source>
        <dbReference type="ARBA" id="ARBA00022801"/>
    </source>
</evidence>
<feature type="domain" description="VLRF1" evidence="10">
    <location>
        <begin position="73"/>
        <end position="214"/>
    </location>
</feature>
<proteinExistence type="inferred from homology"/>
<evidence type="ECO:0000256" key="3">
    <source>
        <dbReference type="ARBA" id="ARBA00022490"/>
    </source>
</evidence>
<dbReference type="AlphaFoldDB" id="A0A5S9IJ62"/>
<evidence type="ECO:0000256" key="6">
    <source>
        <dbReference type="ARBA" id="ARBA00022759"/>
    </source>
</evidence>
<dbReference type="Pfam" id="PF18826">
    <property type="entry name" value="bVLRF1"/>
    <property type="match status" value="1"/>
</dbReference>
<evidence type="ECO:0000313" key="12">
    <source>
        <dbReference type="Proteomes" id="UP000326354"/>
    </source>
</evidence>
<organism evidence="11 12">
    <name type="scientific">Uabimicrobium amorphum</name>
    <dbReference type="NCBI Taxonomy" id="2596890"/>
    <lineage>
        <taxon>Bacteria</taxon>
        <taxon>Pseudomonadati</taxon>
        <taxon>Planctomycetota</taxon>
        <taxon>Candidatus Uabimicrobiia</taxon>
        <taxon>Candidatus Uabimicrobiales</taxon>
        <taxon>Candidatus Uabimicrobiaceae</taxon>
        <taxon>Candidatus Uabimicrobium</taxon>
    </lineage>
</organism>
<dbReference type="KEGG" id="uam:UABAM_00769"/>